<name>A0A8H7EEB7_9PLEO</name>
<reference evidence="1" key="1">
    <citation type="submission" date="2020-01" db="EMBL/GenBank/DDBJ databases">
        <authorList>
            <person name="Feng Z.H.Z."/>
        </authorList>
    </citation>
    <scope>NUCLEOTIDE SEQUENCE</scope>
    <source>
        <strain evidence="1">CBS107.38</strain>
    </source>
</reference>
<reference evidence="1" key="2">
    <citation type="submission" date="2020-08" db="EMBL/GenBank/DDBJ databases">
        <title>Draft Genome Sequence of Cumin Blight Pathogen Alternaria burnsii.</title>
        <authorList>
            <person name="Feng Z."/>
        </authorList>
    </citation>
    <scope>NUCLEOTIDE SEQUENCE</scope>
    <source>
        <strain evidence="1">CBS107.38</strain>
    </source>
</reference>
<comment type="caution">
    <text evidence="1">The sequence shown here is derived from an EMBL/GenBank/DDBJ whole genome shotgun (WGS) entry which is preliminary data.</text>
</comment>
<keyword evidence="2" id="KW-1185">Reference proteome</keyword>
<evidence type="ECO:0008006" key="3">
    <source>
        <dbReference type="Google" id="ProtNLM"/>
    </source>
</evidence>
<evidence type="ECO:0000313" key="1">
    <source>
        <dbReference type="EMBL" id="KAF7674549.1"/>
    </source>
</evidence>
<dbReference type="Proteomes" id="UP000596902">
    <property type="component" value="Unassembled WGS sequence"/>
</dbReference>
<sequence length="151" mass="16961">MDPISTAASVLTLLGAAAGTIKFIHDKINSIVDAPDDIKRQSERLGHLSITLASVVHACEQLPDDCQLTVELRGIGELIEVAKSLKAKLITRESRMKKNNFDKIYESCKWLLADRQIKRFFDSLDQWNTILLQTLGVIQVLVNHLPFDPCY</sequence>
<gene>
    <name evidence="1" type="ORF">GT037_007309</name>
</gene>
<dbReference type="AlphaFoldDB" id="A0A8H7EEB7"/>
<evidence type="ECO:0000313" key="2">
    <source>
        <dbReference type="Proteomes" id="UP000596902"/>
    </source>
</evidence>
<dbReference type="GeneID" id="62205534"/>
<dbReference type="RefSeq" id="XP_038784844.1">
    <property type="nucleotide sequence ID" value="XM_038932356.1"/>
</dbReference>
<proteinExistence type="predicted"/>
<accession>A0A8H7EEB7</accession>
<organism evidence="1 2">
    <name type="scientific">Alternaria burnsii</name>
    <dbReference type="NCBI Taxonomy" id="1187904"/>
    <lineage>
        <taxon>Eukaryota</taxon>
        <taxon>Fungi</taxon>
        <taxon>Dikarya</taxon>
        <taxon>Ascomycota</taxon>
        <taxon>Pezizomycotina</taxon>
        <taxon>Dothideomycetes</taxon>
        <taxon>Pleosporomycetidae</taxon>
        <taxon>Pleosporales</taxon>
        <taxon>Pleosporineae</taxon>
        <taxon>Pleosporaceae</taxon>
        <taxon>Alternaria</taxon>
        <taxon>Alternaria sect. Alternaria</taxon>
    </lineage>
</organism>
<dbReference type="EMBL" id="JAAABM010000010">
    <property type="protein sequence ID" value="KAF7674549.1"/>
    <property type="molecule type" value="Genomic_DNA"/>
</dbReference>
<protein>
    <recommendedName>
        <fullName evidence="3">Fungal N-terminal domain-containing protein</fullName>
    </recommendedName>
</protein>